<evidence type="ECO:0000313" key="2">
    <source>
        <dbReference type="Proteomes" id="UP000184512"/>
    </source>
</evidence>
<dbReference type="Proteomes" id="UP000184512">
    <property type="component" value="Unassembled WGS sequence"/>
</dbReference>
<accession>A0A1M6AI03</accession>
<reference evidence="1 2" key="1">
    <citation type="submission" date="2016-11" db="EMBL/GenBank/DDBJ databases">
        <authorList>
            <person name="Jaros S."/>
            <person name="Januszkiewicz K."/>
            <person name="Wedrychowicz H."/>
        </authorList>
    </citation>
    <scope>NUCLEOTIDE SEQUENCE [LARGE SCALE GENOMIC DNA]</scope>
    <source>
        <strain evidence="1 2">DSM 12906</strain>
    </source>
</reference>
<name>A0A1M6AI03_9ACTN</name>
<proteinExistence type="predicted"/>
<evidence type="ECO:0000313" key="1">
    <source>
        <dbReference type="EMBL" id="SHI36119.1"/>
    </source>
</evidence>
<gene>
    <name evidence="1" type="ORF">SAMN02745244_00204</name>
</gene>
<protein>
    <submittedName>
        <fullName evidence="1">Uncharacterized protein</fullName>
    </submittedName>
</protein>
<organism evidence="1 2">
    <name type="scientific">Tessaracoccus bendigoensis DSM 12906</name>
    <dbReference type="NCBI Taxonomy" id="1123357"/>
    <lineage>
        <taxon>Bacteria</taxon>
        <taxon>Bacillati</taxon>
        <taxon>Actinomycetota</taxon>
        <taxon>Actinomycetes</taxon>
        <taxon>Propionibacteriales</taxon>
        <taxon>Propionibacteriaceae</taxon>
        <taxon>Tessaracoccus</taxon>
    </lineage>
</organism>
<keyword evidence="2" id="KW-1185">Reference proteome</keyword>
<dbReference type="OrthoDB" id="3731485at2"/>
<sequence>MHPTVISFDDESEAEETAEALRSVGHYVETGRERFLGEDDDEAVVFLVLTDARPSQARGHVVGEGFVVS</sequence>
<dbReference type="RefSeq" id="WP_073185578.1">
    <property type="nucleotide sequence ID" value="NZ_FQZG01000004.1"/>
</dbReference>
<dbReference type="AlphaFoldDB" id="A0A1M6AI03"/>
<dbReference type="STRING" id="1123357.SAMN02745244_00204"/>
<dbReference type="EMBL" id="FQZG01000004">
    <property type="protein sequence ID" value="SHI36119.1"/>
    <property type="molecule type" value="Genomic_DNA"/>
</dbReference>